<protein>
    <submittedName>
        <fullName evidence="2">Uncharacterized protein</fullName>
    </submittedName>
</protein>
<gene>
    <name evidence="2" type="ORF">DBR06_SOUSAS4310035</name>
</gene>
<dbReference type="AlphaFoldDB" id="A0A484GGV2"/>
<evidence type="ECO:0000313" key="2">
    <source>
        <dbReference type="EMBL" id="TEA34854.1"/>
    </source>
</evidence>
<evidence type="ECO:0000313" key="3">
    <source>
        <dbReference type="Proteomes" id="UP000295264"/>
    </source>
</evidence>
<dbReference type="Proteomes" id="UP000295264">
    <property type="component" value="Unassembled WGS sequence"/>
</dbReference>
<accession>A0A484GGV2</accession>
<organism evidence="2 3">
    <name type="scientific">Sousa chinensis</name>
    <name type="common">Indo-pacific humpbacked dolphin</name>
    <name type="synonym">Steno chinensis</name>
    <dbReference type="NCBI Taxonomy" id="103600"/>
    <lineage>
        <taxon>Eukaryota</taxon>
        <taxon>Metazoa</taxon>
        <taxon>Chordata</taxon>
        <taxon>Craniata</taxon>
        <taxon>Vertebrata</taxon>
        <taxon>Euteleostomi</taxon>
        <taxon>Mammalia</taxon>
        <taxon>Eutheria</taxon>
        <taxon>Laurasiatheria</taxon>
        <taxon>Artiodactyla</taxon>
        <taxon>Whippomorpha</taxon>
        <taxon>Cetacea</taxon>
        <taxon>Odontoceti</taxon>
        <taxon>Delphinidae</taxon>
        <taxon>Sousa</taxon>
    </lineage>
</organism>
<evidence type="ECO:0000256" key="1">
    <source>
        <dbReference type="SAM" id="Phobius"/>
    </source>
</evidence>
<proteinExistence type="predicted"/>
<comment type="caution">
    <text evidence="2">The sequence shown here is derived from an EMBL/GenBank/DDBJ whole genome shotgun (WGS) entry which is preliminary data.</text>
</comment>
<feature type="transmembrane region" description="Helical" evidence="1">
    <location>
        <begin position="30"/>
        <end position="51"/>
    </location>
</feature>
<keyword evidence="1" id="KW-0472">Membrane</keyword>
<reference evidence="2 3" key="1">
    <citation type="journal article" date="2018" name="Genomics">
        <title>Molecular footprints of inshore aquatic adaptation in Indo-Pacific humpback dolphin (Sousa chinensis).</title>
        <authorList>
            <person name="Ming Y."/>
            <person name="Jian J."/>
            <person name="Yu F."/>
            <person name="Yu X."/>
            <person name="Wang J."/>
            <person name="Liu W."/>
        </authorList>
    </citation>
    <scope>NUCLEOTIDE SEQUENCE [LARGE SCALE GENOMIC DNA]</scope>
    <source>
        <strain evidence="2">MY-2018</strain>
        <tissue evidence="2">Skin</tissue>
    </source>
</reference>
<keyword evidence="3" id="KW-1185">Reference proteome</keyword>
<dbReference type="EMBL" id="QWLN02008471">
    <property type="protein sequence ID" value="TEA34854.1"/>
    <property type="molecule type" value="Genomic_DNA"/>
</dbReference>
<keyword evidence="1" id="KW-1133">Transmembrane helix</keyword>
<keyword evidence="1" id="KW-0812">Transmembrane</keyword>
<name>A0A484GGV2_SOUCH</name>
<sequence length="56" mass="6643">MFFFFFFKLLKEVIHWSEETKKSVQLQKKVINLFTSSILISLFMLILSIIVTTSNI</sequence>